<dbReference type="PANTHER" id="PTHR35867">
    <property type="entry name" value="PROTEIN RSEC"/>
    <property type="match status" value="1"/>
</dbReference>
<evidence type="ECO:0000313" key="1">
    <source>
        <dbReference type="EMBL" id="BBU69441.1"/>
    </source>
</evidence>
<dbReference type="PIRSF" id="PIRSF004923">
    <property type="entry name" value="RseC"/>
    <property type="match status" value="1"/>
</dbReference>
<accession>A0A679HX26</accession>
<dbReference type="InterPro" id="IPR007359">
    <property type="entry name" value="SigmaE_reg_RseC_MucC"/>
</dbReference>
<dbReference type="AlphaFoldDB" id="A0A679HX26"/>
<reference evidence="2" key="1">
    <citation type="submission" date="2020-01" db="EMBL/GenBank/DDBJ databases">
        <title>Phosphoaccumulans saitamaens gen. nov., sp. nov., a polyphosphate accumulating bacterium isolated from surface river water.</title>
        <authorList>
            <person name="Watanabe K."/>
            <person name="Suda W."/>
        </authorList>
    </citation>
    <scope>NUCLEOTIDE SEQUENCE [LARGE SCALE GENOMIC DNA]</scope>
    <source>
        <strain evidence="2">ICHIAU1</strain>
    </source>
</reference>
<organism evidence="1 2">
    <name type="scientific">Fluviibacter phosphoraccumulans</name>
    <dbReference type="NCBI Taxonomy" id="1751046"/>
    <lineage>
        <taxon>Bacteria</taxon>
        <taxon>Pseudomonadati</taxon>
        <taxon>Pseudomonadota</taxon>
        <taxon>Betaproteobacteria</taxon>
        <taxon>Rhodocyclales</taxon>
        <taxon>Fluviibacteraceae</taxon>
        <taxon>Fluviibacter</taxon>
    </lineage>
</organism>
<dbReference type="InterPro" id="IPR026268">
    <property type="entry name" value="RseC"/>
</dbReference>
<sequence>MAEREAQVIEIIPATQPEVPGLVRLQFETSGGCGRCNENGGCGGVSIAQPLCSKPKTLLVPNRFGVQMGDKVLVAIPDALLSQGVTRAYLIPLLLLFAGSILGGALLPVVAPVQWQVTSDIGAIAGAGVGLIAAWAQLQRSQRSQAMAVPHIVRHLV</sequence>
<dbReference type="EMBL" id="AP022345">
    <property type="protein sequence ID" value="BBU69441.1"/>
    <property type="molecule type" value="Genomic_DNA"/>
</dbReference>
<protein>
    <submittedName>
        <fullName evidence="1">Uncharacterized protein</fullName>
    </submittedName>
</protein>
<dbReference type="PANTHER" id="PTHR35867:SF1">
    <property type="entry name" value="PROTEIN RSEC"/>
    <property type="match status" value="1"/>
</dbReference>
<gene>
    <name evidence="1" type="ORF">ICHIAU1_17240</name>
</gene>
<name>A0A679HX26_9RHOO</name>
<dbReference type="RefSeq" id="WP_162049850.1">
    <property type="nucleotide sequence ID" value="NZ_AP019011.1"/>
</dbReference>
<proteinExistence type="predicted"/>
<evidence type="ECO:0000313" key="2">
    <source>
        <dbReference type="Proteomes" id="UP000463961"/>
    </source>
</evidence>
<dbReference type="Pfam" id="PF04246">
    <property type="entry name" value="RseC_MucC"/>
    <property type="match status" value="1"/>
</dbReference>
<keyword evidence="2" id="KW-1185">Reference proteome</keyword>
<dbReference type="Proteomes" id="UP000463961">
    <property type="component" value="Chromosome"/>
</dbReference>